<keyword evidence="2" id="KW-1185">Reference proteome</keyword>
<name>A0ABU5NDN1_9RICK</name>
<reference evidence="1 2" key="1">
    <citation type="submission" date="2023-03" db="EMBL/GenBank/DDBJ databases">
        <title>Host association and intracellularity evolved multiple times independently in the Rickettsiales.</title>
        <authorList>
            <person name="Castelli M."/>
            <person name="Nardi T."/>
            <person name="Gammuto L."/>
            <person name="Bellinzona G."/>
            <person name="Sabaneyeva E."/>
            <person name="Potekhin A."/>
            <person name="Serra V."/>
            <person name="Petroni G."/>
            <person name="Sassera D."/>
        </authorList>
    </citation>
    <scope>NUCLEOTIDE SEQUENCE [LARGE SCALE GENOMIC DNA]</scope>
    <source>
        <strain evidence="1 2">Sr 2-6</strain>
    </source>
</reference>
<proteinExistence type="predicted"/>
<dbReference type="EMBL" id="JARJFB010000103">
    <property type="protein sequence ID" value="MEA0971260.1"/>
    <property type="molecule type" value="Genomic_DNA"/>
</dbReference>
<evidence type="ECO:0000313" key="1">
    <source>
        <dbReference type="EMBL" id="MEA0971260.1"/>
    </source>
</evidence>
<comment type="caution">
    <text evidence="1">The sequence shown here is derived from an EMBL/GenBank/DDBJ whole genome shotgun (WGS) entry which is preliminary data.</text>
</comment>
<dbReference type="Proteomes" id="UP001291687">
    <property type="component" value="Unassembled WGS sequence"/>
</dbReference>
<sequence>MGSLTVNLNSTLNFTHNGHNYIFQTPNAIGIIGNNAAVVVQNMDKLLTICEFINNKWMNDSVFALEEICYLRDYQKLDLNFVSLFMEQNKMVSTSAINRFIAQNYFEFADITHDINLTGSTLEGAGPYNITEEICSWLKLDDVKLFGDAPSAEV</sequence>
<evidence type="ECO:0000313" key="2">
    <source>
        <dbReference type="Proteomes" id="UP001291687"/>
    </source>
</evidence>
<protein>
    <submittedName>
        <fullName evidence="1">Uncharacterized protein</fullName>
    </submittedName>
</protein>
<gene>
    <name evidence="1" type="ORF">Megvenef_01235</name>
</gene>
<organism evidence="1 2">
    <name type="scientific">Candidatus Megaera venefica</name>
    <dbReference type="NCBI Taxonomy" id="2055910"/>
    <lineage>
        <taxon>Bacteria</taxon>
        <taxon>Pseudomonadati</taxon>
        <taxon>Pseudomonadota</taxon>
        <taxon>Alphaproteobacteria</taxon>
        <taxon>Rickettsiales</taxon>
        <taxon>Rickettsiaceae</taxon>
        <taxon>Candidatus Megaera</taxon>
    </lineage>
</organism>
<dbReference type="RefSeq" id="WP_322777164.1">
    <property type="nucleotide sequence ID" value="NZ_JARJFB010000103.1"/>
</dbReference>
<accession>A0ABU5NDN1</accession>